<dbReference type="RefSeq" id="WP_203110391.1">
    <property type="nucleotide sequence ID" value="NZ_JADOBG010000015.1"/>
</dbReference>
<evidence type="ECO:0000313" key="2">
    <source>
        <dbReference type="Proteomes" id="UP000809910"/>
    </source>
</evidence>
<evidence type="ECO:0000313" key="1">
    <source>
        <dbReference type="EMBL" id="MBL7526417.1"/>
    </source>
</evidence>
<proteinExistence type="predicted"/>
<gene>
    <name evidence="1" type="ORF">I5282_07510</name>
</gene>
<accession>A0ABS1WAN7</accession>
<comment type="caution">
    <text evidence="1">The sequence shown here is derived from an EMBL/GenBank/DDBJ whole genome shotgun (WGS) entry which is preliminary data.</text>
</comment>
<keyword evidence="2" id="KW-1185">Reference proteome</keyword>
<dbReference type="EMBL" id="JADWVN010000013">
    <property type="protein sequence ID" value="MBL7526417.1"/>
    <property type="molecule type" value="Genomic_DNA"/>
</dbReference>
<name>A0ABS1WAN7_9GAMM</name>
<protein>
    <submittedName>
        <fullName evidence="1">Uncharacterized protein</fullName>
    </submittedName>
</protein>
<sequence>MFKLFDNKMGSSKSTHNSLWDLIIQVGLRLGFNTNSSEYKNKLKNLFSTSRSIKSQTQNEDSLIDLQKPLFQVIANIESNPKLDLKNLTQAETSLFNYIIQRILGEGLLQSTYIMLESEKNNYKLEADSEKFSFLRGYGQLLIDYNEFLPKEIRDVVIKQYLYLLYKGSSAEEYDTSESNCQFRHLEDKLSAIFFPDVDCEERYIKYFNIVDVSEAHNYHLSCMAAQGSMFHLFPSRLDELTTQATSSYGCV</sequence>
<organism evidence="1 2">
    <name type="scientific">Legionella bononiensis</name>
    <dbReference type="NCBI Taxonomy" id="2793102"/>
    <lineage>
        <taxon>Bacteria</taxon>
        <taxon>Pseudomonadati</taxon>
        <taxon>Pseudomonadota</taxon>
        <taxon>Gammaproteobacteria</taxon>
        <taxon>Legionellales</taxon>
        <taxon>Legionellaceae</taxon>
        <taxon>Legionella</taxon>
    </lineage>
</organism>
<reference evidence="1 2" key="1">
    <citation type="submission" date="2020-12" db="EMBL/GenBank/DDBJ databases">
        <title>WGS of Legionella: environmental sample.</title>
        <authorList>
            <person name="Cristino S."/>
            <person name="Girolamini L."/>
            <person name="Salaris S."/>
            <person name="Pascale M.R."/>
            <person name="Mazzotta M."/>
            <person name="Orsini M."/>
            <person name="Grottola A."/>
        </authorList>
    </citation>
    <scope>NUCLEOTIDE SEQUENCE [LARGE SCALE GENOMIC DNA]</scope>
    <source>
        <strain evidence="1 2">30cs62</strain>
    </source>
</reference>
<dbReference type="Proteomes" id="UP000809910">
    <property type="component" value="Unassembled WGS sequence"/>
</dbReference>